<sequence length="106" mass="11829">MVRESAAEDRVTLGGVAESDRHLDQRLEQTIMSLLERRAATASICPSDAARSAYEGDDDGWRDLMEPVRRAAWRLVEAGEVEVTQAGRPAVKGETRGPIRIRRARR</sequence>
<dbReference type="InterPro" id="IPR021660">
    <property type="entry name" value="DUF3253"/>
</dbReference>
<proteinExistence type="predicted"/>
<dbReference type="Gene3D" id="1.10.10.10">
    <property type="entry name" value="Winged helix-like DNA-binding domain superfamily/Winged helix DNA-binding domain"/>
    <property type="match status" value="1"/>
</dbReference>
<keyword evidence="3" id="KW-1185">Reference proteome</keyword>
<feature type="region of interest" description="Disordered" evidence="1">
    <location>
        <begin position="87"/>
        <end position="106"/>
    </location>
</feature>
<dbReference type="InterPro" id="IPR036388">
    <property type="entry name" value="WH-like_DNA-bd_sf"/>
</dbReference>
<dbReference type="InterPro" id="IPR036390">
    <property type="entry name" value="WH_DNA-bd_sf"/>
</dbReference>
<dbReference type="OrthoDB" id="34459at2"/>
<gene>
    <name evidence="2" type="ORF">E4U91_02140</name>
</gene>
<dbReference type="AlphaFoldDB" id="A0A4U5WDV7"/>
<dbReference type="Proteomes" id="UP000305929">
    <property type="component" value="Unassembled WGS sequence"/>
</dbReference>
<comment type="caution">
    <text evidence="2">The sequence shown here is derived from an EMBL/GenBank/DDBJ whole genome shotgun (WGS) entry which is preliminary data.</text>
</comment>
<dbReference type="SUPFAM" id="SSF46785">
    <property type="entry name" value="Winged helix' DNA-binding domain"/>
    <property type="match status" value="1"/>
</dbReference>
<accession>A0A4U5WDV7</accession>
<evidence type="ECO:0000313" key="2">
    <source>
        <dbReference type="EMBL" id="TKS99040.1"/>
    </source>
</evidence>
<evidence type="ECO:0000256" key="1">
    <source>
        <dbReference type="SAM" id="MobiDB-lite"/>
    </source>
</evidence>
<organism evidence="2 3">
    <name type="scientific">Streptomyces lasalocidi</name>
    <name type="common">Streptomyces lasaliensis</name>
    <dbReference type="NCBI Taxonomy" id="324833"/>
    <lineage>
        <taxon>Bacteria</taxon>
        <taxon>Bacillati</taxon>
        <taxon>Actinomycetota</taxon>
        <taxon>Actinomycetes</taxon>
        <taxon>Kitasatosporales</taxon>
        <taxon>Streptomycetaceae</taxon>
        <taxon>Streptomyces</taxon>
    </lineage>
</organism>
<dbReference type="EMBL" id="SZNQ01000001">
    <property type="protein sequence ID" value="TKS99040.1"/>
    <property type="molecule type" value="Genomic_DNA"/>
</dbReference>
<protein>
    <submittedName>
        <fullName evidence="2">DUF3253 domain-containing protein</fullName>
    </submittedName>
</protein>
<name>A0A4U5WDV7_STRLS</name>
<dbReference type="Pfam" id="PF11625">
    <property type="entry name" value="DUF3253"/>
    <property type="match status" value="1"/>
</dbReference>
<evidence type="ECO:0000313" key="3">
    <source>
        <dbReference type="Proteomes" id="UP000305929"/>
    </source>
</evidence>
<reference evidence="2 3" key="1">
    <citation type="submission" date="2019-04" db="EMBL/GenBank/DDBJ databases">
        <title>Streptomyces lasaliensis sp. nov., an Actinomycete isolated from soil which produces the polyether antibiotic lasalocid.</title>
        <authorList>
            <person name="Erwin G."/>
            <person name="Haber C."/>
        </authorList>
    </citation>
    <scope>NUCLEOTIDE SEQUENCE [LARGE SCALE GENOMIC DNA]</scope>
    <source>
        <strain evidence="2 3">X-537</strain>
    </source>
</reference>